<evidence type="ECO:0000256" key="1">
    <source>
        <dbReference type="SAM" id="Phobius"/>
    </source>
</evidence>
<dbReference type="STRING" id="1962155.B1813_14050"/>
<accession>A0A1V9A0K3</accession>
<feature type="transmembrane region" description="Helical" evidence="1">
    <location>
        <begin position="6"/>
        <end position="25"/>
    </location>
</feature>
<gene>
    <name evidence="2" type="ORF">B1813_14050</name>
</gene>
<keyword evidence="3" id="KW-1185">Reference proteome</keyword>
<name>A0A1V9A0K3_SACPI</name>
<dbReference type="Proteomes" id="UP000192591">
    <property type="component" value="Unassembled WGS sequence"/>
</dbReference>
<dbReference type="AlphaFoldDB" id="A0A1V9A0K3"/>
<organism evidence="2 3">
    <name type="scientific">Saccharomonospora piscinae</name>
    <dbReference type="NCBI Taxonomy" id="687388"/>
    <lineage>
        <taxon>Bacteria</taxon>
        <taxon>Bacillati</taxon>
        <taxon>Actinomycetota</taxon>
        <taxon>Actinomycetes</taxon>
        <taxon>Pseudonocardiales</taxon>
        <taxon>Pseudonocardiaceae</taxon>
        <taxon>Saccharomonospora</taxon>
    </lineage>
</organism>
<comment type="caution">
    <text evidence="2">The sequence shown here is derived from an EMBL/GenBank/DDBJ whole genome shotgun (WGS) entry which is preliminary data.</text>
</comment>
<keyword evidence="1" id="KW-0812">Transmembrane</keyword>
<dbReference type="EMBL" id="MWIH01000006">
    <property type="protein sequence ID" value="OQO90669.1"/>
    <property type="molecule type" value="Genomic_DNA"/>
</dbReference>
<evidence type="ECO:0000313" key="3">
    <source>
        <dbReference type="Proteomes" id="UP000192591"/>
    </source>
</evidence>
<keyword evidence="1" id="KW-1133">Transmembrane helix</keyword>
<reference evidence="2 3" key="1">
    <citation type="submission" date="2017-02" db="EMBL/GenBank/DDBJ databases">
        <title>Draft genome of Saccharomonospora sp. 154.</title>
        <authorList>
            <person name="Alonso-Carmona G.S."/>
            <person name="De La Haba R."/>
            <person name="Vera-Gargallo B."/>
            <person name="Sandoval-Trujillo A.H."/>
            <person name="Ramirez-Duran N."/>
            <person name="Ventosa A."/>
        </authorList>
    </citation>
    <scope>NUCLEOTIDE SEQUENCE [LARGE SCALE GENOMIC DNA]</scope>
    <source>
        <strain evidence="2 3">LRS4.154</strain>
    </source>
</reference>
<proteinExistence type="predicted"/>
<protein>
    <submittedName>
        <fullName evidence="2">Uncharacterized protein</fullName>
    </submittedName>
</protein>
<sequence>MVGNVLIYLGVVAAPTLVFAALLALPRWTASLRRLRAPAPTPSHPPVERLVADLRRVRKALTGFGEGTPVVRRRAATAAYDALLVQTCDSVGVVQHLDEYGEGFERDVERLRAEQALRDEGLLL</sequence>
<evidence type="ECO:0000313" key="2">
    <source>
        <dbReference type="EMBL" id="OQO90669.1"/>
    </source>
</evidence>
<keyword evidence="1" id="KW-0472">Membrane</keyword>
<dbReference type="RefSeq" id="WP_081192685.1">
    <property type="nucleotide sequence ID" value="NZ_MWIH01000006.1"/>
</dbReference>